<sequence length="248" mass="26169">MSNPARQLADVITMPARNLGGQAVDAVGTAAGSVRVWTANEVDDWGRDNGIVNRAWAASRLRWNISVGGAEHIPKRKGALIVVNARRFALAPVFAALAIGAEVDRPVRFVGRPDVAPLGPAMQRLGGLLPIPREIESALRANELVVLGAATENTNRSAGVVDHRIVGSAVMAKVPSIPAATVSVPFRRAARVEIGAPIRLSRKRRGPLDELETADALQAHLDALLDEFGGALTGTPLDWMPFNGIGGV</sequence>
<evidence type="ECO:0000313" key="2">
    <source>
        <dbReference type="Proteomes" id="UP000294558"/>
    </source>
</evidence>
<dbReference type="RefSeq" id="WP_166657357.1">
    <property type="nucleotide sequence ID" value="NZ_SOAU01000001.1"/>
</dbReference>
<keyword evidence="1" id="KW-0808">Transferase</keyword>
<protein>
    <submittedName>
        <fullName evidence="1">1-acyl-sn-glycerol-3-phosphate acyltransferase</fullName>
    </submittedName>
</protein>
<dbReference type="EMBL" id="SOAU01000001">
    <property type="protein sequence ID" value="TDT15162.1"/>
    <property type="molecule type" value="Genomic_DNA"/>
</dbReference>
<dbReference type="GO" id="GO:0016746">
    <property type="term" value="F:acyltransferase activity"/>
    <property type="evidence" value="ECO:0007669"/>
    <property type="project" value="UniProtKB-KW"/>
</dbReference>
<dbReference type="Proteomes" id="UP000294558">
    <property type="component" value="Unassembled WGS sequence"/>
</dbReference>
<comment type="caution">
    <text evidence="1">The sequence shown here is derived from an EMBL/GenBank/DDBJ whole genome shotgun (WGS) entry which is preliminary data.</text>
</comment>
<keyword evidence="2" id="KW-1185">Reference proteome</keyword>
<organism evidence="1 2">
    <name type="scientific">Ilumatobacter fluminis</name>
    <dbReference type="NCBI Taxonomy" id="467091"/>
    <lineage>
        <taxon>Bacteria</taxon>
        <taxon>Bacillati</taxon>
        <taxon>Actinomycetota</taxon>
        <taxon>Acidimicrobiia</taxon>
        <taxon>Acidimicrobiales</taxon>
        <taxon>Ilumatobacteraceae</taxon>
        <taxon>Ilumatobacter</taxon>
    </lineage>
</organism>
<proteinExistence type="predicted"/>
<gene>
    <name evidence="1" type="ORF">BDK89_0724</name>
</gene>
<name>A0A4R7HVY0_9ACTN</name>
<accession>A0A4R7HVY0</accession>
<reference evidence="1 2" key="1">
    <citation type="submission" date="2019-03" db="EMBL/GenBank/DDBJ databases">
        <title>Sequencing the genomes of 1000 actinobacteria strains.</title>
        <authorList>
            <person name="Klenk H.-P."/>
        </authorList>
    </citation>
    <scope>NUCLEOTIDE SEQUENCE [LARGE SCALE GENOMIC DNA]</scope>
    <source>
        <strain evidence="1 2">DSM 18936</strain>
    </source>
</reference>
<keyword evidence="1" id="KW-0012">Acyltransferase</keyword>
<dbReference type="AlphaFoldDB" id="A0A4R7HVY0"/>
<evidence type="ECO:0000313" key="1">
    <source>
        <dbReference type="EMBL" id="TDT15162.1"/>
    </source>
</evidence>